<accession>A0A369P009</accession>
<proteinExistence type="predicted"/>
<organism evidence="1 2">
    <name type="scientific">Adlercreutzia equolifaciens subsp. celatus</name>
    <dbReference type="NCBI Taxonomy" id="394340"/>
    <lineage>
        <taxon>Bacteria</taxon>
        <taxon>Bacillati</taxon>
        <taxon>Actinomycetota</taxon>
        <taxon>Coriobacteriia</taxon>
        <taxon>Eggerthellales</taxon>
        <taxon>Eggerthellaceae</taxon>
        <taxon>Adlercreutzia</taxon>
    </lineage>
</organism>
<dbReference type="EMBL" id="PPUT01000019">
    <property type="protein sequence ID" value="RDC43576.1"/>
    <property type="molecule type" value="Genomic_DNA"/>
</dbReference>
<dbReference type="Proteomes" id="UP000253805">
    <property type="component" value="Unassembled WGS sequence"/>
</dbReference>
<reference evidence="1 2" key="1">
    <citation type="journal article" date="2018" name="Elife">
        <title>Discovery and characterization of a prevalent human gut bacterial enzyme sufficient for the inactivation of a family of plant toxins.</title>
        <authorList>
            <person name="Koppel N."/>
            <person name="Bisanz J.E."/>
            <person name="Pandelia M.E."/>
            <person name="Turnbaugh P.J."/>
            <person name="Balskus E.P."/>
        </authorList>
    </citation>
    <scope>NUCLEOTIDE SEQUENCE [LARGE SCALE GENOMIC DNA]</scope>
    <source>
        <strain evidence="1 2">OB21 GAM 11</strain>
    </source>
</reference>
<comment type="caution">
    <text evidence="1">The sequence shown here is derived from an EMBL/GenBank/DDBJ whole genome shotgun (WGS) entry which is preliminary data.</text>
</comment>
<dbReference type="RefSeq" id="WP_114549243.1">
    <property type="nucleotide sequence ID" value="NZ_PPUT01000019.1"/>
</dbReference>
<protein>
    <submittedName>
        <fullName evidence="1">Uncharacterized protein</fullName>
    </submittedName>
</protein>
<sequence>MSREHTGTNRERSEYYGALQDIVDALFAQYGDLDPTIAEAVGAKVRRLDVVVAAEAADLPEELLRIVTLLPPGDYTRQRLCTQLNSAIAGHAWGQVYGTVE</sequence>
<evidence type="ECO:0000313" key="1">
    <source>
        <dbReference type="EMBL" id="RDC43576.1"/>
    </source>
</evidence>
<name>A0A369P009_9ACTN</name>
<evidence type="ECO:0000313" key="2">
    <source>
        <dbReference type="Proteomes" id="UP000253805"/>
    </source>
</evidence>
<gene>
    <name evidence="1" type="ORF">C1850_07765</name>
</gene>
<dbReference type="AlphaFoldDB" id="A0A369P009"/>